<protein>
    <recommendedName>
        <fullName evidence="3">HTH cro/C1-type domain-containing protein</fullName>
    </recommendedName>
</protein>
<accession>A0A0R0APT3</accession>
<keyword evidence="2" id="KW-1185">Reference proteome</keyword>
<evidence type="ECO:0008006" key="3">
    <source>
        <dbReference type="Google" id="ProtNLM"/>
    </source>
</evidence>
<evidence type="ECO:0000313" key="2">
    <source>
        <dbReference type="Proteomes" id="UP000051802"/>
    </source>
</evidence>
<dbReference type="STRING" id="676599.ARC20_08425"/>
<dbReference type="AlphaFoldDB" id="A0A0R0APT3"/>
<sequence>MSEFGKSKVAAFITAAIERSSKTQLEISAEAGFPRSSVLSMIKQGQTKMPLARIPQMARALEVDEVEFFRLAMGEYMPELLRICDQMYACQRLTEDEVALLCEVRKGMNGHGVRMTPRVRAALARFLEEALD</sequence>
<reference evidence="1 2" key="1">
    <citation type="submission" date="2015-10" db="EMBL/GenBank/DDBJ databases">
        <title>Genome sequencing and analysis of members of genus Stenotrophomonas.</title>
        <authorList>
            <person name="Patil P.P."/>
            <person name="Midha S."/>
            <person name="Patil P.B."/>
        </authorList>
    </citation>
    <scope>NUCLEOTIDE SEQUENCE [LARGE SCALE GENOMIC DNA]</scope>
    <source>
        <strain evidence="1 2">JCM 16536</strain>
    </source>
</reference>
<proteinExistence type="predicted"/>
<gene>
    <name evidence="1" type="ORF">ARC20_08425</name>
</gene>
<dbReference type="EMBL" id="LLXU01000068">
    <property type="protein sequence ID" value="KRG44434.1"/>
    <property type="molecule type" value="Genomic_DNA"/>
</dbReference>
<evidence type="ECO:0000313" key="1">
    <source>
        <dbReference type="EMBL" id="KRG44434.1"/>
    </source>
</evidence>
<dbReference type="Proteomes" id="UP000051802">
    <property type="component" value="Unassembled WGS sequence"/>
</dbReference>
<organism evidence="1 2">
    <name type="scientific">Stenotrophomonas panacihumi</name>
    <dbReference type="NCBI Taxonomy" id="676599"/>
    <lineage>
        <taxon>Bacteria</taxon>
        <taxon>Pseudomonadati</taxon>
        <taxon>Pseudomonadota</taxon>
        <taxon>Gammaproteobacteria</taxon>
        <taxon>Lysobacterales</taxon>
        <taxon>Lysobacteraceae</taxon>
        <taxon>Stenotrophomonas</taxon>
    </lineage>
</organism>
<dbReference type="RefSeq" id="WP_057646153.1">
    <property type="nucleotide sequence ID" value="NZ_LLXU01000068.1"/>
</dbReference>
<comment type="caution">
    <text evidence="1">The sequence shown here is derived from an EMBL/GenBank/DDBJ whole genome shotgun (WGS) entry which is preliminary data.</text>
</comment>
<dbReference type="OrthoDB" id="7859023at2"/>
<name>A0A0R0APT3_9GAMM</name>